<dbReference type="EMBL" id="LKLP01000116">
    <property type="protein sequence ID" value="KSU05976.1"/>
    <property type="molecule type" value="Genomic_DNA"/>
</dbReference>
<organism evidence="1 2">
    <name type="scientific">Lactococcus lactis subsp. lactis</name>
    <name type="common">Streptococcus lactis</name>
    <dbReference type="NCBI Taxonomy" id="1360"/>
    <lineage>
        <taxon>Bacteria</taxon>
        <taxon>Bacillati</taxon>
        <taxon>Bacillota</taxon>
        <taxon>Bacilli</taxon>
        <taxon>Lactobacillales</taxon>
        <taxon>Streptococcaceae</taxon>
        <taxon>Lactococcus</taxon>
    </lineage>
</organism>
<comment type="caution">
    <text evidence="1">The sequence shown here is derived from an EMBL/GenBank/DDBJ whole genome shotgun (WGS) entry which is preliminary data.</text>
</comment>
<dbReference type="RefSeq" id="WP_058210396.1">
    <property type="nucleotide sequence ID" value="NZ_LKLP01000116.1"/>
</dbReference>
<protein>
    <submittedName>
        <fullName evidence="1">Uncharacterized protein</fullName>
    </submittedName>
</protein>
<proteinExistence type="predicted"/>
<dbReference type="InterPro" id="IPR036286">
    <property type="entry name" value="LexA/Signal_pep-like_sf"/>
</dbReference>
<reference evidence="2" key="1">
    <citation type="submission" date="2015-10" db="EMBL/GenBank/DDBJ databases">
        <title>Draft Genome Sequences of 11 Lactococcus lactis subspecies cremoris strains.</title>
        <authorList>
            <person name="Wels M."/>
            <person name="Backus L."/>
            <person name="Boekhorst J."/>
            <person name="Dijkstra A."/>
            <person name="Beerthuizen M."/>
            <person name="Kelly W."/>
            <person name="Siezen R."/>
            <person name="Bachmann H."/>
            <person name="Van Hijum S."/>
        </authorList>
    </citation>
    <scope>NUCLEOTIDE SEQUENCE [LARGE SCALE GENOMIC DNA]</scope>
    <source>
        <strain evidence="2">LMG8520</strain>
    </source>
</reference>
<dbReference type="AlphaFoldDB" id="A0A0V8CXN6"/>
<dbReference type="PATRIC" id="fig|1360.106.peg.1376"/>
<name>A0A0V8CXN6_LACLL</name>
<dbReference type="Proteomes" id="UP000054230">
    <property type="component" value="Unassembled WGS sequence"/>
</dbReference>
<dbReference type="SUPFAM" id="SSF51306">
    <property type="entry name" value="LexA/Signal peptidase"/>
    <property type="match status" value="1"/>
</dbReference>
<accession>A0A0V8CXN6</accession>
<evidence type="ECO:0000313" key="1">
    <source>
        <dbReference type="EMBL" id="KSU05976.1"/>
    </source>
</evidence>
<gene>
    <name evidence="1" type="ORF">LMG8520_2285</name>
</gene>
<sequence length="113" mass="13571">MEKKKAKKLYPYVIRYIVNASDEHIPDIQDGQILEFELRRKGQPLENVAYYYIKHNGEKMIRKIYVTDTGLMLVRVNPKYSSDFYEFTNDREKQLVILEKLNLHPNFSKKDEK</sequence>
<evidence type="ECO:0000313" key="2">
    <source>
        <dbReference type="Proteomes" id="UP000054230"/>
    </source>
</evidence>